<evidence type="ECO:0000259" key="2">
    <source>
        <dbReference type="Pfam" id="PF21762"/>
    </source>
</evidence>
<evidence type="ECO:0000256" key="1">
    <source>
        <dbReference type="SAM" id="MobiDB-lite"/>
    </source>
</evidence>
<reference evidence="3 4" key="1">
    <citation type="journal article" date="2011" name="Proc. Natl. Acad. Sci. U.S.A.">
        <title>Evolutionary erosion of yeast sex chromosomes by mating-type switching accidents.</title>
        <authorList>
            <person name="Gordon J.L."/>
            <person name="Armisen D."/>
            <person name="Proux-Wera E."/>
            <person name="Oheigeartaigh S.S."/>
            <person name="Byrne K.P."/>
            <person name="Wolfe K.H."/>
        </authorList>
    </citation>
    <scope>NUCLEOTIDE SEQUENCE [LARGE SCALE GENOMIC DNA]</scope>
    <source>
        <strain evidence="4">ATCC 10662 / CBS 1146 / NBRC 0425 / NCYC 2629 / NRRL Y-866</strain>
    </source>
</reference>
<protein>
    <recommendedName>
        <fullName evidence="2">Gfd2/YDR514C-like C-terminal domain-containing protein</fullName>
    </recommendedName>
</protein>
<dbReference type="InterPro" id="IPR040151">
    <property type="entry name" value="Gfd2/YDR514C-like"/>
</dbReference>
<feature type="domain" description="Gfd2/YDR514C-like C-terminal" evidence="2">
    <location>
        <begin position="212"/>
        <end position="408"/>
    </location>
</feature>
<dbReference type="GO" id="GO:0003676">
    <property type="term" value="F:nucleic acid binding"/>
    <property type="evidence" value="ECO:0007669"/>
    <property type="project" value="InterPro"/>
</dbReference>
<dbReference type="GO" id="GO:0005739">
    <property type="term" value="C:mitochondrion"/>
    <property type="evidence" value="ECO:0007669"/>
    <property type="project" value="EnsemblFungi"/>
</dbReference>
<dbReference type="eggNOG" id="ENOG502QTQR">
    <property type="taxonomic scope" value="Eukaryota"/>
</dbReference>
<dbReference type="AlphaFoldDB" id="G8ZQR8"/>
<accession>G8ZQR8</accession>
<gene>
    <name evidence="3" type="primary">TDEL0C06660</name>
    <name evidence="3" type="ORF">TDEL_0C06660</name>
</gene>
<dbReference type="InParanoid" id="G8ZQR8"/>
<keyword evidence="4" id="KW-1185">Reference proteome</keyword>
<dbReference type="InterPro" id="IPR012337">
    <property type="entry name" value="RNaseH-like_sf"/>
</dbReference>
<dbReference type="SUPFAM" id="SSF53098">
    <property type="entry name" value="Ribonuclease H-like"/>
    <property type="match status" value="1"/>
</dbReference>
<feature type="region of interest" description="Disordered" evidence="1">
    <location>
        <begin position="454"/>
        <end position="476"/>
    </location>
</feature>
<dbReference type="OrthoDB" id="5953249at2759"/>
<dbReference type="GeneID" id="11501972"/>
<dbReference type="FunCoup" id="G8ZQR8">
    <property type="interactions" value="60"/>
</dbReference>
<dbReference type="HOGENOM" id="CLU_029052_0_0_1"/>
<dbReference type="Proteomes" id="UP000005627">
    <property type="component" value="Chromosome 3"/>
</dbReference>
<dbReference type="InterPro" id="IPR048519">
    <property type="entry name" value="Gfd2/YDR514C-like_C"/>
</dbReference>
<dbReference type="Gene3D" id="3.30.420.10">
    <property type="entry name" value="Ribonuclease H-like superfamily/Ribonuclease H"/>
    <property type="match status" value="1"/>
</dbReference>
<dbReference type="GO" id="GO:0005634">
    <property type="term" value="C:nucleus"/>
    <property type="evidence" value="ECO:0007669"/>
    <property type="project" value="TreeGrafter"/>
</dbReference>
<sequence length="503" mass="57941">MYTGGNIKLRGQEAAFSSVPVRMNSGASGHRVRGLPHSVRSGIGLYKSACSTSNKVAKKRKSWIDEFDHFARLRSISWDHSSEANSSLKKMIEEYLKKIQAQYGELNAISTVELNEKLDIVKEKWVEEHGSLPEPSKTKGKKEKVQKNETYKKTEMVTPEEDAKKKVQKEYEAKLRQIKDDHRPMVYANPGTTNFDYLCNSIRLMTARKTICFSLDVEAYEFDNDVVTEIGIAIYDPRENVHSLVPMTRNYHLIISEALPLRNKKYVCDFKDCFLLGESLVMSLHECVEFVQSLVDFYMRSQTPEDKSWSRAFVGHNVLGDLRWMKNLGVKIPEEEIMDHSLHKVNLETESNKTEPIFILDTEKLYRFCYGNKGGNLGRLLRLFKIPHAFLHNAGNDSHYTLKLLMHMCDVNFRKQAGMDNLLEMSNKIRQWIDREKQEPKVLPMSYALSVVDATKKRPATTTRQDTKTPRKRQAKDLVPQTEFGGSQYFVNARDAFQSTLEM</sequence>
<dbReference type="PANTHER" id="PTHR28083">
    <property type="entry name" value="GOOD FOR FULL DBP5 ACTIVITY PROTEIN 2"/>
    <property type="match status" value="1"/>
</dbReference>
<name>G8ZQR8_TORDE</name>
<proteinExistence type="predicted"/>
<dbReference type="PANTHER" id="PTHR28083:SF1">
    <property type="entry name" value="GOOD FOR FULL DBP5 ACTIVITY PROTEIN 2"/>
    <property type="match status" value="1"/>
</dbReference>
<dbReference type="STRING" id="1076872.G8ZQR8"/>
<dbReference type="Pfam" id="PF21762">
    <property type="entry name" value="DEDDh_C"/>
    <property type="match status" value="1"/>
</dbReference>
<evidence type="ECO:0000313" key="4">
    <source>
        <dbReference type="Proteomes" id="UP000005627"/>
    </source>
</evidence>
<dbReference type="KEGG" id="tdl:TDEL_0C06660"/>
<dbReference type="EMBL" id="HE616744">
    <property type="protein sequence ID" value="CCE91555.1"/>
    <property type="molecule type" value="Genomic_DNA"/>
</dbReference>
<dbReference type="InterPro" id="IPR036397">
    <property type="entry name" value="RNaseH_sf"/>
</dbReference>
<dbReference type="RefSeq" id="XP_003680766.1">
    <property type="nucleotide sequence ID" value="XM_003680718.1"/>
</dbReference>
<organism evidence="3 4">
    <name type="scientific">Torulaspora delbrueckii</name>
    <name type="common">Yeast</name>
    <name type="synonym">Candida colliculosa</name>
    <dbReference type="NCBI Taxonomy" id="4950"/>
    <lineage>
        <taxon>Eukaryota</taxon>
        <taxon>Fungi</taxon>
        <taxon>Dikarya</taxon>
        <taxon>Ascomycota</taxon>
        <taxon>Saccharomycotina</taxon>
        <taxon>Saccharomycetes</taxon>
        <taxon>Saccharomycetales</taxon>
        <taxon>Saccharomycetaceae</taxon>
        <taxon>Torulaspora</taxon>
    </lineage>
</organism>
<evidence type="ECO:0000313" key="3">
    <source>
        <dbReference type="EMBL" id="CCE91555.1"/>
    </source>
</evidence>